<reference evidence="2 3" key="1">
    <citation type="submission" date="2024-09" db="EMBL/GenBank/DDBJ databases">
        <authorList>
            <person name="Sun Q."/>
            <person name="Mori K."/>
        </authorList>
    </citation>
    <scope>NUCLEOTIDE SEQUENCE [LARGE SCALE GENOMIC DNA]</scope>
    <source>
        <strain evidence="2 3">CCM 7228</strain>
    </source>
</reference>
<dbReference type="InterPro" id="IPR050900">
    <property type="entry name" value="Transposase_IS3/IS150/IS904"/>
</dbReference>
<protein>
    <submittedName>
        <fullName evidence="2">IS3 family transposase</fullName>
    </submittedName>
</protein>
<name>A0ABV6GID2_9BACI</name>
<dbReference type="PANTHER" id="PTHR46889">
    <property type="entry name" value="TRANSPOSASE INSF FOR INSERTION SEQUENCE IS3B-RELATED"/>
    <property type="match status" value="1"/>
</dbReference>
<evidence type="ECO:0000313" key="3">
    <source>
        <dbReference type="Proteomes" id="UP001589854"/>
    </source>
</evidence>
<feature type="domain" description="HTH-like" evidence="1">
    <location>
        <begin position="40"/>
        <end position="74"/>
    </location>
</feature>
<dbReference type="Proteomes" id="UP001589854">
    <property type="component" value="Unassembled WGS sequence"/>
</dbReference>
<dbReference type="Pfam" id="PF13276">
    <property type="entry name" value="HTH_21"/>
    <property type="match status" value="1"/>
</dbReference>
<accession>A0ABV6GID2</accession>
<keyword evidence="3" id="KW-1185">Reference proteome</keyword>
<dbReference type="EMBL" id="JBHLVO010000014">
    <property type="protein sequence ID" value="MFC0272874.1"/>
    <property type="molecule type" value="Genomic_DNA"/>
</dbReference>
<dbReference type="PANTHER" id="PTHR46889:SF5">
    <property type="entry name" value="INTEGRASE PROTEIN"/>
    <property type="match status" value="1"/>
</dbReference>
<organism evidence="2 3">
    <name type="scientific">Metabacillus herbersteinensis</name>
    <dbReference type="NCBI Taxonomy" id="283816"/>
    <lineage>
        <taxon>Bacteria</taxon>
        <taxon>Bacillati</taxon>
        <taxon>Bacillota</taxon>
        <taxon>Bacilli</taxon>
        <taxon>Bacillales</taxon>
        <taxon>Bacillaceae</taxon>
        <taxon>Metabacillus</taxon>
    </lineage>
</organism>
<dbReference type="InterPro" id="IPR025948">
    <property type="entry name" value="HTH-like_dom"/>
</dbReference>
<comment type="caution">
    <text evidence="2">The sequence shown here is derived from an EMBL/GenBank/DDBJ whole genome shotgun (WGS) entry which is preliminary data.</text>
</comment>
<evidence type="ECO:0000259" key="1">
    <source>
        <dbReference type="Pfam" id="PF13276"/>
    </source>
</evidence>
<sequence length="78" mass="9267">MQNYFLRKEYSIVLLCRVLRVSKSGYYAHYKRPTHQAPKQDRKLLTQIKRIYSLHKGTYGAKRISQKLKAKGQIVKNK</sequence>
<dbReference type="RefSeq" id="WP_378935624.1">
    <property type="nucleotide sequence ID" value="NZ_JBHLVO010000014.1"/>
</dbReference>
<evidence type="ECO:0000313" key="2">
    <source>
        <dbReference type="EMBL" id="MFC0272874.1"/>
    </source>
</evidence>
<proteinExistence type="predicted"/>
<gene>
    <name evidence="2" type="ORF">ACFFIX_15705</name>
</gene>